<proteinExistence type="inferred from homology"/>
<reference evidence="9" key="1">
    <citation type="journal article" date="2020" name="Stud. Mycol.">
        <title>101 Dothideomycetes genomes: a test case for predicting lifestyles and emergence of pathogens.</title>
        <authorList>
            <person name="Haridas S."/>
            <person name="Albert R."/>
            <person name="Binder M."/>
            <person name="Bloem J."/>
            <person name="Labutti K."/>
            <person name="Salamov A."/>
            <person name="Andreopoulos B."/>
            <person name="Baker S."/>
            <person name="Barry K."/>
            <person name="Bills G."/>
            <person name="Bluhm B."/>
            <person name="Cannon C."/>
            <person name="Castanera R."/>
            <person name="Culley D."/>
            <person name="Daum C."/>
            <person name="Ezra D."/>
            <person name="Gonzalez J."/>
            <person name="Henrissat B."/>
            <person name="Kuo A."/>
            <person name="Liang C."/>
            <person name="Lipzen A."/>
            <person name="Lutzoni F."/>
            <person name="Magnuson J."/>
            <person name="Mondo S."/>
            <person name="Nolan M."/>
            <person name="Ohm R."/>
            <person name="Pangilinan J."/>
            <person name="Park H.-J."/>
            <person name="Ramirez L."/>
            <person name="Alfaro M."/>
            <person name="Sun H."/>
            <person name="Tritt A."/>
            <person name="Yoshinaga Y."/>
            <person name="Zwiers L.-H."/>
            <person name="Turgeon B."/>
            <person name="Goodwin S."/>
            <person name="Spatafora J."/>
            <person name="Crous P."/>
            <person name="Grigoriev I."/>
        </authorList>
    </citation>
    <scope>NUCLEOTIDE SEQUENCE</scope>
    <source>
        <strain evidence="9">CBS 116005</strain>
    </source>
</reference>
<feature type="region of interest" description="Disordered" evidence="6">
    <location>
        <begin position="418"/>
        <end position="475"/>
    </location>
</feature>
<evidence type="ECO:0000313" key="10">
    <source>
        <dbReference type="Proteomes" id="UP000799436"/>
    </source>
</evidence>
<feature type="compositionally biased region" description="Pro residues" evidence="6">
    <location>
        <begin position="155"/>
        <end position="164"/>
    </location>
</feature>
<evidence type="ECO:0000256" key="1">
    <source>
        <dbReference type="ARBA" id="ARBA00010547"/>
    </source>
</evidence>
<evidence type="ECO:0000256" key="6">
    <source>
        <dbReference type="SAM" id="MobiDB-lite"/>
    </source>
</evidence>
<dbReference type="EMBL" id="ML995822">
    <property type="protein sequence ID" value="KAF2770928.1"/>
    <property type="molecule type" value="Genomic_DNA"/>
</dbReference>
<dbReference type="PANTHER" id="PTHR12827:SF3">
    <property type="entry name" value="ANAPHASE-PROMOTING COMPLEX SUBUNIT 1"/>
    <property type="match status" value="1"/>
</dbReference>
<dbReference type="GO" id="GO:0060090">
    <property type="term" value="F:molecular adaptor activity"/>
    <property type="evidence" value="ECO:0007669"/>
    <property type="project" value="TreeGrafter"/>
</dbReference>
<dbReference type="Gene3D" id="1.25.10.10">
    <property type="entry name" value="Leucine-rich Repeat Variant"/>
    <property type="match status" value="1"/>
</dbReference>
<dbReference type="Proteomes" id="UP000799436">
    <property type="component" value="Unassembled WGS sequence"/>
</dbReference>
<evidence type="ECO:0000259" key="8">
    <source>
        <dbReference type="Pfam" id="PF21282"/>
    </source>
</evidence>
<feature type="domain" description="Anaphase-promoting complex subunit 1 beta-sandwich" evidence="8">
    <location>
        <begin position="1714"/>
        <end position="1792"/>
    </location>
</feature>
<protein>
    <submittedName>
        <fullName evidence="9">Uncharacterized protein</fullName>
    </submittedName>
</protein>
<dbReference type="GO" id="GO:0070979">
    <property type="term" value="P:protein K11-linked ubiquitination"/>
    <property type="evidence" value="ECO:0007669"/>
    <property type="project" value="TreeGrafter"/>
</dbReference>
<evidence type="ECO:0000256" key="3">
    <source>
        <dbReference type="ARBA" id="ARBA00022737"/>
    </source>
</evidence>
<gene>
    <name evidence="9" type="ORF">EJ03DRAFT_388536</name>
</gene>
<evidence type="ECO:0000256" key="2">
    <source>
        <dbReference type="ARBA" id="ARBA00022618"/>
    </source>
</evidence>
<dbReference type="PANTHER" id="PTHR12827">
    <property type="entry name" value="MEIOTIC CHECKPOINT REGULATOR TSG24 FAMILY MEMBER"/>
    <property type="match status" value="1"/>
</dbReference>
<dbReference type="FunFam" id="1.25.10.10:FF:000435">
    <property type="entry name" value="Ubiquitin ligase subunit"/>
    <property type="match status" value="1"/>
</dbReference>
<dbReference type="InterPro" id="IPR049255">
    <property type="entry name" value="Apc1_N"/>
</dbReference>
<keyword evidence="4" id="KW-0498">Mitosis</keyword>
<dbReference type="InterPro" id="IPR048971">
    <property type="entry name" value="Apc1_3rd"/>
</dbReference>
<feature type="compositionally biased region" description="Polar residues" evidence="6">
    <location>
        <begin position="167"/>
        <end position="184"/>
    </location>
</feature>
<feature type="compositionally biased region" description="Low complexity" evidence="6">
    <location>
        <begin position="424"/>
        <end position="443"/>
    </location>
</feature>
<feature type="domain" description="Anaphase-promoting complex subunit 1 N-terminal" evidence="7">
    <location>
        <begin position="30"/>
        <end position="771"/>
    </location>
</feature>
<evidence type="ECO:0000256" key="5">
    <source>
        <dbReference type="ARBA" id="ARBA00023306"/>
    </source>
</evidence>
<feature type="region of interest" description="Disordered" evidence="6">
    <location>
        <begin position="155"/>
        <end position="204"/>
    </location>
</feature>
<keyword evidence="3" id="KW-0677">Repeat</keyword>
<evidence type="ECO:0000256" key="4">
    <source>
        <dbReference type="ARBA" id="ARBA00022776"/>
    </source>
</evidence>
<keyword evidence="2" id="KW-0132">Cell division</keyword>
<keyword evidence="5" id="KW-0131">Cell cycle</keyword>
<evidence type="ECO:0000313" key="9">
    <source>
        <dbReference type="EMBL" id="KAF2770928.1"/>
    </source>
</evidence>
<dbReference type="GO" id="GO:0005680">
    <property type="term" value="C:anaphase-promoting complex"/>
    <property type="evidence" value="ECO:0007669"/>
    <property type="project" value="InterPro"/>
</dbReference>
<organism evidence="9 10">
    <name type="scientific">Teratosphaeria nubilosa</name>
    <dbReference type="NCBI Taxonomy" id="161662"/>
    <lineage>
        <taxon>Eukaryota</taxon>
        <taxon>Fungi</taxon>
        <taxon>Dikarya</taxon>
        <taxon>Ascomycota</taxon>
        <taxon>Pezizomycotina</taxon>
        <taxon>Dothideomycetes</taxon>
        <taxon>Dothideomycetidae</taxon>
        <taxon>Mycosphaerellales</taxon>
        <taxon>Teratosphaeriaceae</taxon>
        <taxon>Teratosphaeria</taxon>
    </lineage>
</organism>
<dbReference type="GO" id="GO:0031145">
    <property type="term" value="P:anaphase-promoting complex-dependent catabolic process"/>
    <property type="evidence" value="ECO:0007669"/>
    <property type="project" value="TreeGrafter"/>
</dbReference>
<dbReference type="InterPro" id="IPR024990">
    <property type="entry name" value="Apc1"/>
</dbReference>
<dbReference type="OrthoDB" id="26401at2759"/>
<dbReference type="InterPro" id="IPR011989">
    <property type="entry name" value="ARM-like"/>
</dbReference>
<dbReference type="GO" id="GO:0007091">
    <property type="term" value="P:metaphase/anaphase transition of mitotic cell cycle"/>
    <property type="evidence" value="ECO:0007669"/>
    <property type="project" value="TreeGrafter"/>
</dbReference>
<dbReference type="Pfam" id="PF12859">
    <property type="entry name" value="ANAPC1"/>
    <property type="match status" value="1"/>
</dbReference>
<comment type="similarity">
    <text evidence="1">Belongs to the APC1 family.</text>
</comment>
<feature type="region of interest" description="Disordered" evidence="6">
    <location>
        <begin position="325"/>
        <end position="402"/>
    </location>
</feature>
<dbReference type="Pfam" id="PF21282">
    <property type="entry name" value="APC1_3rd"/>
    <property type="match status" value="1"/>
</dbReference>
<accession>A0A6G1LER8</accession>
<sequence length="1925" mass="211703">MAKVESLGLHTPVALPYLIREGFLPKDPKRDLYQWETYVFDDGNGDVEEEVLATKHCVVWSQGRFIRSVYRFELDGEDVAHALLTRFANAETLNSNEPGGAQTARALVVFLKSKVHVYYFSGATQILDLPFEVERALPAPQGCIVQRKITPLPLPPTPQLPAAPPNSFLSQLQPTQSSQRSPTLGRSFRASQPARPSPLSDNNGQLRSLFEAAFGAPGDEIEKDVPSLWTFTKPLAGFGVLSSALQRPKSRLSGKQQHGFDLDFEPLDAAEQLVHVSHANESAVGGQSQLTLVVTANSDMQTVTVWHAWYSEDTSLRDLLKQREAHKAAKTRRRSSFLSANHAAVATTPAHRPRDQARESLAAPGTHGPGEPAVSQGHTITRRKTRQEEEAAMASQMDPDYQPEALLQTRESRRISSLNADMRGSQSTAAASFGAAGSRRNASFGGPSERKSFGHRKSRGSTPGSVFSRSIGPDDDYMELDHNEDYHDDSVESVSGIVRHMRATCEAAGIDSVLGSAGEEFSHEIIVRRIHSFSISGQVPSGAAVKNFKVVMLRDRDQVAGTDKQKLNLYIHDRSKKDLQCLTIAVRQRTLWPELTTSPSVAVPIVVRRTMMPHVVDMVSLYDGAAQAVLLSGQGLIVSTEDSTLCSTVSAESAYRVYSPYEDIPESAVDKEIGKNRILSPSGPVSFANPGARGCFDELDQTGIYHRRRMQLRPQNSSIDSLLDVCQAVIPAKEASVVHRLWCMGHASLAGSKNAPLVSASDHEWVSFVAAVLAYAIKLLDAKARATLNLSRLAAGKQRVTDLTILQMQRQMKSGQVFTRSAWSWLGQETDAPSPRSTASPHTRAQLDRRKDQLLVISMALAEELMQSTATMAEASLETAVSSTTKLMLALHIFREEQKLCTLNCARSRKMDLAPLIAQLGSLLGSQAWSFARGSYYALEGADEEKYAFVKSSPLVPPELPLMSEPIGVFRWFEHSLSEQSAEQYPTVDMIASLGAMSHPNGSTGRTFKLTPRICALSSVLLDTAALTASPTEIVESMAKHHLGGNLLETLPEAFAAPLKEAIARCERQPPTTWPADLLQLTGREDLELNIVDSMPVHAKAQSSGVTSPRDLQTISHALEYHAHPVKTRAAGRHAVSQLIFNEDRRLVEAVGLMHYSSTQVGECPKEPEWDDAYHFEQQRRIMHFMTLRMMALPAGDGMIHYDCVTPLLTEKYILSGFTTNVLMQPMGHNLTIDRQWLTEEKCGWAYFHAGVSAGMRISRGVKGIDTSWTAFNKPSELTNRHAGLLLALGLGGHLRSLAKWLSFKYLTPKHSMTSVGLLLGLSASYMGSMDSLITRMLSVHITRMLPVGAAELNVAPVVQTAGLMGIGLLYYNTQHRRMSEVMLSEIEYMEVEDPDSGPDPLRDESYRLAAGFALGLINMGKGRNLKGLHGMYLPERLLAMAVGPRPVRAVHVFDRATAGAIMAIALVYMKSGDRVVASKVDIPDTEAQFDHVRPDMLMLRAMTKHIIMWNHIEAKTAESQRSWIEANLPTCYKGRLEAMRSLAGKQPLRIADVPFYNIVTGLAWALSLRYAGSGDIAARDEILRVVETFYNITGDTYFYDAKLARSTVRRSIDVLVLCAATVMAGTGDLVTFRYLRRLHGRTDAETPYGSHLASHLAIGALFMAGGTQTFGTSDLAIAALVIAFYPLLPTEVSDNRVHLQALRHFWVFAAEARCLVIEDIDTHRPISMPIGVSMRNGSVKRLTAPCLLPELDTVAAVQTMDPAYWRVTLDFAGNPRHLAAFKNRQTVYVRRCPASEAHGSPFCAALAALNYAQASRAASDVWQSVFKLAALSELDKADLELVLPPDVQSSVRTDERGTVIESKLVLKKSSNNYDPDALWNLRVLFAWAERARSEGDGRLRWLGTSAIEALRAAIEERQRNIEAA</sequence>
<dbReference type="GO" id="GO:0051301">
    <property type="term" value="P:cell division"/>
    <property type="evidence" value="ECO:0007669"/>
    <property type="project" value="UniProtKB-KW"/>
</dbReference>
<evidence type="ECO:0000259" key="7">
    <source>
        <dbReference type="Pfam" id="PF12859"/>
    </source>
</evidence>
<name>A0A6G1LER8_9PEZI</name>
<keyword evidence="10" id="KW-1185">Reference proteome</keyword>